<evidence type="ECO:0000313" key="2">
    <source>
        <dbReference type="EMBL" id="KAK3911403.1"/>
    </source>
</evidence>
<feature type="non-terminal residue" evidence="2">
    <location>
        <position position="657"/>
    </location>
</feature>
<gene>
    <name evidence="2" type="ORF">KUF71_004406</name>
</gene>
<dbReference type="Proteomes" id="UP001219518">
    <property type="component" value="Unassembled WGS sequence"/>
</dbReference>
<dbReference type="EMBL" id="JAHWGI010000264">
    <property type="protein sequence ID" value="KAK3911403.1"/>
    <property type="molecule type" value="Genomic_DNA"/>
</dbReference>
<comment type="caution">
    <text evidence="2">The sequence shown here is derived from an EMBL/GenBank/DDBJ whole genome shotgun (WGS) entry which is preliminary data.</text>
</comment>
<protein>
    <submittedName>
        <fullName evidence="2">Adenylate kinase</fullName>
    </submittedName>
</protein>
<dbReference type="GO" id="GO:0016301">
    <property type="term" value="F:kinase activity"/>
    <property type="evidence" value="ECO:0007669"/>
    <property type="project" value="UniProtKB-KW"/>
</dbReference>
<proteinExistence type="predicted"/>
<dbReference type="AlphaFoldDB" id="A0AAE1L9H9"/>
<evidence type="ECO:0000313" key="3">
    <source>
        <dbReference type="Proteomes" id="UP001219518"/>
    </source>
</evidence>
<keyword evidence="3" id="KW-1185">Reference proteome</keyword>
<feature type="compositionally biased region" description="Acidic residues" evidence="1">
    <location>
        <begin position="25"/>
        <end position="38"/>
    </location>
</feature>
<keyword evidence="2" id="KW-0808">Transferase</keyword>
<accession>A0AAE1L9H9</accession>
<name>A0AAE1L9H9_9NEOP</name>
<organism evidence="2 3">
    <name type="scientific">Frankliniella fusca</name>
    <dbReference type="NCBI Taxonomy" id="407009"/>
    <lineage>
        <taxon>Eukaryota</taxon>
        <taxon>Metazoa</taxon>
        <taxon>Ecdysozoa</taxon>
        <taxon>Arthropoda</taxon>
        <taxon>Hexapoda</taxon>
        <taxon>Insecta</taxon>
        <taxon>Pterygota</taxon>
        <taxon>Neoptera</taxon>
        <taxon>Paraneoptera</taxon>
        <taxon>Thysanoptera</taxon>
        <taxon>Terebrantia</taxon>
        <taxon>Thripoidea</taxon>
        <taxon>Thripidae</taxon>
        <taxon>Frankliniella</taxon>
    </lineage>
</organism>
<sequence>NTDQSQTQSEEEVDDPPASGGEHGTDDDDQLGDSEVSDTEVPTDPTTPSARGCKIRTKQKVQRKLLRNKGKKYTTKNGKIIKARVWLPPHICSLKRRCHMVVTPEIGKQIFKEYWGQQSHNKRVAYVAARCERLEVQRKRSRLEIENREKSQSFKYYLEIQGRRVQVCRSTLVRTLGETDRFIRDVTENKTKSMSGITTDDRRGRNAPAHTLKPEKAEAVQRHIASFPAYVSHYCRSKTQDQRFLASDLTVAEMYRLYCGDSNNPPVSLSTYTKQFKKTGLKFHPPQTDGCDTCDTLDISIKNAATEDQVKTLEMKKEVHLRKAEKAYELKKAAKAAAIDDPSSRVLVADLQQCLPTPHLKCKRIFYSRQLYVYNFTVHDCSTGITHCYMWSETEGNRGSNEITSCLLEHLLKHVPDTAEKVTLFSDCCAGQNRNCAMCMMMFIALQEHPSLKEIHHIFLVPGHTFMPEVDGKHAIIENYKRKVEKINVPEEWYMAVEEAGKKDLKTFPERKFKVTHNTQFYDVASLAKEELIRRKTCIDKDPFSYLETHWWKYEKKNIGLVQVKSSFCADAEFRTLSFLRRGVRSDRVQRLYSCLKTLPAATPISEKKKKDLLDLLPYLDQEYHDYYINLPACSSTQDLHPLSFTLEDDEDDVQIE</sequence>
<reference evidence="2" key="1">
    <citation type="submission" date="2021-07" db="EMBL/GenBank/DDBJ databases">
        <authorList>
            <person name="Catto M.A."/>
            <person name="Jacobson A."/>
            <person name="Kennedy G."/>
            <person name="Labadie P."/>
            <person name="Hunt B.G."/>
            <person name="Srinivasan R."/>
        </authorList>
    </citation>
    <scope>NUCLEOTIDE SEQUENCE</scope>
    <source>
        <strain evidence="2">PL_HMW_Pooled</strain>
        <tissue evidence="2">Head</tissue>
    </source>
</reference>
<evidence type="ECO:0000256" key="1">
    <source>
        <dbReference type="SAM" id="MobiDB-lite"/>
    </source>
</evidence>
<dbReference type="PANTHER" id="PTHR10773">
    <property type="entry name" value="DNA-DIRECTED RNA POLYMERASES I, II, AND III SUBUNIT RPABC2"/>
    <property type="match status" value="1"/>
</dbReference>
<dbReference type="PANTHER" id="PTHR10773:SF19">
    <property type="match status" value="1"/>
</dbReference>
<keyword evidence="2" id="KW-0418">Kinase</keyword>
<feature type="region of interest" description="Disordered" evidence="1">
    <location>
        <begin position="1"/>
        <end position="61"/>
    </location>
</feature>
<reference evidence="2" key="2">
    <citation type="journal article" date="2023" name="BMC Genomics">
        <title>Pest status, molecular evolution, and epigenetic factors derived from the genome assembly of Frankliniella fusca, a thysanopteran phytovirus vector.</title>
        <authorList>
            <person name="Catto M.A."/>
            <person name="Labadie P.E."/>
            <person name="Jacobson A.L."/>
            <person name="Kennedy G.G."/>
            <person name="Srinivasan R."/>
            <person name="Hunt B.G."/>
        </authorList>
    </citation>
    <scope>NUCLEOTIDE SEQUENCE</scope>
    <source>
        <strain evidence="2">PL_HMW_Pooled</strain>
    </source>
</reference>